<organism evidence="6 7">
    <name type="scientific">Burkholderia ambifaria</name>
    <dbReference type="NCBI Taxonomy" id="152480"/>
    <lineage>
        <taxon>Bacteria</taxon>
        <taxon>Pseudomonadati</taxon>
        <taxon>Pseudomonadota</taxon>
        <taxon>Betaproteobacteria</taxon>
        <taxon>Burkholderiales</taxon>
        <taxon>Burkholderiaceae</taxon>
        <taxon>Burkholderia</taxon>
        <taxon>Burkholderia cepacia complex</taxon>
    </lineage>
</organism>
<dbReference type="EMBL" id="JAGSVG010000010">
    <property type="protein sequence ID" value="MBR8130000.1"/>
    <property type="molecule type" value="Genomic_DNA"/>
</dbReference>
<keyword evidence="2" id="KW-1133">Transmembrane helix</keyword>
<sequence>MNYDKNDNKTRPAGLFIGIAAVIVFLALGIAVWVEGPRYGWSRDTRIIVELSLCVAMLVVVLLVKYLEGVLLWIASLRASRWFARYDAARHAASVDHDDQDPLPEQTDRAAALRNALQDRHGRRWRYRERWVLIAGDEPLVKRLAPGLVDTGFAITGDTVLLYAKQTSSMLDADWLAQIRRLRRRRPVDVIVAITRNRGSSNAPFDTDNLSQRLARHARALRWAAPVYLLNVTDFGRDTSSPDEAIGFTWSNARVSREAIDASLQNLTDYLADSGVVRVTKDAGDRYPAELSQHISNFHNVLSGLVLQTSRSRSWRQAVHGLLFAPLFTERELAPQVPADANDGGQPADPSHRTIWQTIAEHSRKIHGRRIGFSLSTTAAWMMTALIGCWLVGTLLSGFANRATIGTAANTVAKLAGALNPTQSLQTLTDLDRQIDTLEIHQRDGAPLTARFGLNRDHALLDALWPYYADAANRILVGPIRQKLEARLHQLASLSDAEIASGGDAQVQAAYDTLKTYMMLAKTERAAAAFLIPQLVAAAAPERPADSPLSKGTWEDLRQQAIAFFAKHVGRGAASTHTALAIVPDGSLIASTRQTIIGVRGIQNSGDAIYQQIIDEATPKYPPLSLATLLGDTASQSSSGGATSRGLFGTTATIPGVFTRAAWEERISKAIDEAGEQRDVASDWVLSDTKVAHSSPSTLKTELRQRYFDDYARAWALFLNSLRWQPAPTLSATADQLTLLGDPQRSPLVALMNAIVYQAGTGANAQSLSDTLISKAQQLVGADEKDPSKQAKPQLAPLAAAFGPILRLTGSDLASGMPTNGKVATTQMAATGDLSLARYLERITAMRLKTSQIVSSPDPDAIARLAAQAVLQGKTSDIADSRDYASRVAASLGEQWSGFGALFRAPFDQSWQVIVQPAASSLNEMWRTAIVADWNKTFGGRYPFADSDNDASLPEMARFMRPDSGVIAQFVTSQLAGVVERQGDRWVAAQGADSGALTIDPAFLTGLNKLTRTSTVLFPSGDARVRYELRAEPTPGVTDMRFVLSGRELHYFNQKQEWTPFEWPGQSLENLSHIEWQTEQGGLRTALDSQGRFGLVRLLERAKVTQQDNARYLLTWTPDTSQGIPLKVQLRSEAGGGPLDVLQLRNFTLPIRVFVTGSRSAGPRVSTIGPPPLPASAIAAAKHAAVPLPPGLPGGSPVPDATMRATPERASGQRTALDLARAKTRAAERGPAKQTSTPEAAISPLATTSGFSDSSPRPFGHALRLLSDAFVF</sequence>
<feature type="region of interest" description="Disordered" evidence="1">
    <location>
        <begin position="1223"/>
        <end position="1256"/>
    </location>
</feature>
<feature type="transmembrane region" description="Helical" evidence="2">
    <location>
        <begin position="12"/>
        <end position="34"/>
    </location>
</feature>
<feature type="domain" description="Type VI secretion system IcmF C-terminal" evidence="3">
    <location>
        <begin position="1030"/>
        <end position="1120"/>
    </location>
</feature>
<feature type="transmembrane region" description="Helical" evidence="2">
    <location>
        <begin position="46"/>
        <end position="75"/>
    </location>
</feature>
<dbReference type="PANTHER" id="PTHR36153">
    <property type="entry name" value="INNER MEMBRANE PROTEIN-RELATED"/>
    <property type="match status" value="1"/>
</dbReference>
<evidence type="ECO:0000259" key="5">
    <source>
        <dbReference type="Pfam" id="PF21070"/>
    </source>
</evidence>
<evidence type="ECO:0000313" key="7">
    <source>
        <dbReference type="Proteomes" id="UP000682266"/>
    </source>
</evidence>
<evidence type="ECO:0000259" key="3">
    <source>
        <dbReference type="Pfam" id="PF06744"/>
    </source>
</evidence>
<feature type="transmembrane region" description="Helical" evidence="2">
    <location>
        <begin position="371"/>
        <end position="393"/>
    </location>
</feature>
<dbReference type="InterPro" id="IPR009612">
    <property type="entry name" value="IcmF-rel"/>
</dbReference>
<gene>
    <name evidence="6" type="ORF">KDW93_13595</name>
</gene>
<protein>
    <submittedName>
        <fullName evidence="6">Type VI secretion protein VasK</fullName>
    </submittedName>
</protein>
<reference evidence="6" key="1">
    <citation type="submission" date="2021-04" db="EMBL/GenBank/DDBJ databases">
        <title>A collection of bacterial strains from the Burkholderia cepacia Research Laboratory and Repository.</title>
        <authorList>
            <person name="Lipuma J."/>
            <person name="Spilker T."/>
        </authorList>
    </citation>
    <scope>NUCLEOTIDE SEQUENCE</scope>
    <source>
        <strain evidence="6">AU36012</strain>
    </source>
</reference>
<accession>A0AA41JK28</accession>
<feature type="compositionally biased region" description="Polar residues" evidence="1">
    <location>
        <begin position="1245"/>
        <end position="1255"/>
    </location>
</feature>
<dbReference type="AlphaFoldDB" id="A0AA41JK28"/>
<comment type="caution">
    <text evidence="6">The sequence shown here is derived from an EMBL/GenBank/DDBJ whole genome shotgun (WGS) entry which is preliminary data.</text>
</comment>
<dbReference type="Pfam" id="PF21070">
    <property type="entry name" value="IcmF_helical"/>
    <property type="match status" value="1"/>
</dbReference>
<evidence type="ECO:0000256" key="1">
    <source>
        <dbReference type="SAM" id="MobiDB-lite"/>
    </source>
</evidence>
<keyword evidence="2" id="KW-0472">Membrane</keyword>
<feature type="domain" description="IcmF-related" evidence="4">
    <location>
        <begin position="425"/>
        <end position="758"/>
    </location>
</feature>
<proteinExistence type="predicted"/>
<dbReference type="InterPro" id="IPR010623">
    <property type="entry name" value="IcmF_C"/>
</dbReference>
<dbReference type="PANTHER" id="PTHR36153:SF1">
    <property type="entry name" value="TYPE VI SECRETION SYSTEM COMPONENT TSSM1"/>
    <property type="match status" value="1"/>
</dbReference>
<dbReference type="Proteomes" id="UP000682266">
    <property type="component" value="Unassembled WGS sequence"/>
</dbReference>
<evidence type="ECO:0000256" key="2">
    <source>
        <dbReference type="SAM" id="Phobius"/>
    </source>
</evidence>
<dbReference type="InterPro" id="IPR048677">
    <property type="entry name" value="TssM1_hel"/>
</dbReference>
<keyword evidence="2" id="KW-0812">Transmembrane</keyword>
<evidence type="ECO:0000313" key="6">
    <source>
        <dbReference type="EMBL" id="MBR8130000.1"/>
    </source>
</evidence>
<dbReference type="Pfam" id="PF06744">
    <property type="entry name" value="IcmF_C"/>
    <property type="match status" value="1"/>
</dbReference>
<feature type="domain" description="Type VI secretion system component TssM1 helical" evidence="5">
    <location>
        <begin position="917"/>
        <end position="1023"/>
    </location>
</feature>
<name>A0AA41JK28_9BURK</name>
<dbReference type="InterPro" id="IPR053156">
    <property type="entry name" value="T6SS_TssM-like"/>
</dbReference>
<dbReference type="RefSeq" id="WP_105786633.1">
    <property type="nucleotide sequence ID" value="NZ_CADERF010000004.1"/>
</dbReference>
<evidence type="ECO:0000259" key="4">
    <source>
        <dbReference type="Pfam" id="PF06761"/>
    </source>
</evidence>
<dbReference type="Pfam" id="PF06761">
    <property type="entry name" value="IcmF-related"/>
    <property type="match status" value="1"/>
</dbReference>